<keyword evidence="2" id="KW-1185">Reference proteome</keyword>
<gene>
    <name evidence="1" type="ORF">V8G54_007222</name>
</gene>
<reference evidence="1 2" key="1">
    <citation type="journal article" date="2023" name="Life. Sci Alliance">
        <title>Evolutionary insights into 3D genome organization and epigenetic landscape of Vigna mungo.</title>
        <authorList>
            <person name="Junaid A."/>
            <person name="Singh B."/>
            <person name="Bhatia S."/>
        </authorList>
    </citation>
    <scope>NUCLEOTIDE SEQUENCE [LARGE SCALE GENOMIC DNA]</scope>
    <source>
        <strain evidence="1">Urdbean</strain>
    </source>
</reference>
<sequence length="127" mass="14202">MVVSIKPFLVRYILQRHIPQINPRLEHLPHLRVHATGVVNHEMRPRPEELHMVRDPLPHALRVQVPVERGTAVQVIVLRLRREQRSVECAGLFRESFYGVGDVEAGVAAAGGRGGEDELPSGVVSIE</sequence>
<proteinExistence type="predicted"/>
<evidence type="ECO:0000313" key="1">
    <source>
        <dbReference type="EMBL" id="WVZ19900.1"/>
    </source>
</evidence>
<evidence type="ECO:0000313" key="2">
    <source>
        <dbReference type="Proteomes" id="UP001374535"/>
    </source>
</evidence>
<name>A0AAQ3P2W9_VIGMU</name>
<dbReference type="EMBL" id="CP144699">
    <property type="protein sequence ID" value="WVZ19900.1"/>
    <property type="molecule type" value="Genomic_DNA"/>
</dbReference>
<organism evidence="1 2">
    <name type="scientific">Vigna mungo</name>
    <name type="common">Black gram</name>
    <name type="synonym">Phaseolus mungo</name>
    <dbReference type="NCBI Taxonomy" id="3915"/>
    <lineage>
        <taxon>Eukaryota</taxon>
        <taxon>Viridiplantae</taxon>
        <taxon>Streptophyta</taxon>
        <taxon>Embryophyta</taxon>
        <taxon>Tracheophyta</taxon>
        <taxon>Spermatophyta</taxon>
        <taxon>Magnoliopsida</taxon>
        <taxon>eudicotyledons</taxon>
        <taxon>Gunneridae</taxon>
        <taxon>Pentapetalae</taxon>
        <taxon>rosids</taxon>
        <taxon>fabids</taxon>
        <taxon>Fabales</taxon>
        <taxon>Fabaceae</taxon>
        <taxon>Papilionoideae</taxon>
        <taxon>50 kb inversion clade</taxon>
        <taxon>NPAAA clade</taxon>
        <taxon>indigoferoid/millettioid clade</taxon>
        <taxon>Phaseoleae</taxon>
        <taxon>Vigna</taxon>
    </lineage>
</organism>
<protein>
    <submittedName>
        <fullName evidence="1">Uncharacterized protein</fullName>
    </submittedName>
</protein>
<dbReference type="Proteomes" id="UP001374535">
    <property type="component" value="Chromosome 2"/>
</dbReference>
<dbReference type="AlphaFoldDB" id="A0AAQ3P2W9"/>
<accession>A0AAQ3P2W9</accession>